<sequence length="122" mass="14654">MLDNNKCILVYNIPLEKLDFLADEGYKLIDVKKEMMEMTVRDILKGLRFETINSKEYNESLILFNNFFDEELRDLIRRIRENIKGGILATVTEHSIDWKLSYLLEHLIEEREWFLKQQKGRA</sequence>
<dbReference type="InterPro" id="IPR016621">
    <property type="entry name" value="UCP014543"/>
</dbReference>
<dbReference type="PIRSF" id="PIRSF014543">
    <property type="entry name" value="UCP014543"/>
    <property type="match status" value="1"/>
</dbReference>
<evidence type="ECO:0008006" key="3">
    <source>
        <dbReference type="Google" id="ProtNLM"/>
    </source>
</evidence>
<dbReference type="EMBL" id="CP016786">
    <property type="protein sequence ID" value="ASW42006.1"/>
    <property type="molecule type" value="Genomic_DNA"/>
</dbReference>
<dbReference type="OrthoDB" id="2053609at2"/>
<evidence type="ECO:0000313" key="2">
    <source>
        <dbReference type="Proteomes" id="UP000264883"/>
    </source>
</evidence>
<name>A0A343J8Z8_9CLOT</name>
<dbReference type="AlphaFoldDB" id="A0A343J8Z8"/>
<gene>
    <name evidence="1" type="ORF">BEN51_00315</name>
</gene>
<proteinExistence type="predicted"/>
<accession>A0A343J8Z8</accession>
<dbReference type="KEGG" id="cia:BEN51_00315"/>
<organism evidence="1 2">
    <name type="scientific">Clostridium isatidis</name>
    <dbReference type="NCBI Taxonomy" id="182773"/>
    <lineage>
        <taxon>Bacteria</taxon>
        <taxon>Bacillati</taxon>
        <taxon>Bacillota</taxon>
        <taxon>Clostridia</taxon>
        <taxon>Eubacteriales</taxon>
        <taxon>Clostridiaceae</taxon>
        <taxon>Clostridium</taxon>
    </lineage>
</organism>
<dbReference type="RefSeq" id="WP_119864139.1">
    <property type="nucleotide sequence ID" value="NZ_CP016786.1"/>
</dbReference>
<keyword evidence="2" id="KW-1185">Reference proteome</keyword>
<evidence type="ECO:0000313" key="1">
    <source>
        <dbReference type="EMBL" id="ASW42006.1"/>
    </source>
</evidence>
<dbReference type="Proteomes" id="UP000264883">
    <property type="component" value="Chromosome"/>
</dbReference>
<dbReference type="Pfam" id="PF12646">
    <property type="entry name" value="DUF3783"/>
    <property type="match status" value="1"/>
</dbReference>
<protein>
    <recommendedName>
        <fullName evidence="3">DUF3783 domain-containing protein</fullName>
    </recommendedName>
</protein>
<reference evidence="1 2" key="1">
    <citation type="submission" date="2016-08" db="EMBL/GenBank/DDBJ databases">
        <title>Complete Genome Sequence Of The Indigo Reducing Clostridium isatidis DSM15098.</title>
        <authorList>
            <person name="Little G.T."/>
            <person name="Minton N.P."/>
        </authorList>
    </citation>
    <scope>NUCLEOTIDE SEQUENCE [LARGE SCALE GENOMIC DNA]</scope>
    <source>
        <strain evidence="1 2">DSM 15098</strain>
    </source>
</reference>